<gene>
    <name evidence="4" type="ordered locus">AciPR4_0303</name>
</gene>
<keyword evidence="2" id="KW-0732">Signal</keyword>
<protein>
    <submittedName>
        <fullName evidence="4">Putative lipoprotein</fullName>
    </submittedName>
</protein>
<dbReference type="HOGENOM" id="CLU_876111_0_0_0"/>
<dbReference type="RefSeq" id="WP_013566873.1">
    <property type="nucleotide sequence ID" value="NC_014963.1"/>
</dbReference>
<keyword evidence="5" id="KW-1185">Reference proteome</keyword>
<organism evidence="4 5">
    <name type="scientific">Terriglobus saanensis (strain ATCC BAA-1853 / DSM 23119 / SP1PR4)</name>
    <dbReference type="NCBI Taxonomy" id="401053"/>
    <lineage>
        <taxon>Bacteria</taxon>
        <taxon>Pseudomonadati</taxon>
        <taxon>Acidobacteriota</taxon>
        <taxon>Terriglobia</taxon>
        <taxon>Terriglobales</taxon>
        <taxon>Acidobacteriaceae</taxon>
        <taxon>Terriglobus</taxon>
    </lineage>
</organism>
<evidence type="ECO:0000256" key="1">
    <source>
        <dbReference type="ARBA" id="ARBA00005791"/>
    </source>
</evidence>
<dbReference type="PANTHER" id="PTHR13887">
    <property type="entry name" value="GLUTATHIONE S-TRANSFERASE KAPPA"/>
    <property type="match status" value="1"/>
</dbReference>
<dbReference type="SUPFAM" id="SSF52833">
    <property type="entry name" value="Thioredoxin-like"/>
    <property type="match status" value="1"/>
</dbReference>
<evidence type="ECO:0000256" key="2">
    <source>
        <dbReference type="SAM" id="SignalP"/>
    </source>
</evidence>
<dbReference type="InterPro" id="IPR012336">
    <property type="entry name" value="Thioredoxin-like_fold"/>
</dbReference>
<evidence type="ECO:0000313" key="5">
    <source>
        <dbReference type="Proteomes" id="UP000006844"/>
    </source>
</evidence>
<dbReference type="STRING" id="401053.AciPR4_0303"/>
<proteinExistence type="inferred from homology"/>
<comment type="similarity">
    <text evidence="1">Belongs to the thioredoxin family. DsbA subfamily.</text>
</comment>
<reference evidence="4 5" key="1">
    <citation type="journal article" date="2012" name="Stand. Genomic Sci.">
        <title>Complete genome sequence of Terriglobus saanensis type strain SP1PR4(T), an Acidobacteria from tundra soil.</title>
        <authorList>
            <person name="Rawat S.R."/>
            <person name="Mannisto M.K."/>
            <person name="Starovoytov V."/>
            <person name="Goodwin L."/>
            <person name="Nolan M."/>
            <person name="Hauser L."/>
            <person name="Land M."/>
            <person name="Davenport K.W."/>
            <person name="Woyke T."/>
            <person name="Haggblom M.M."/>
        </authorList>
    </citation>
    <scope>NUCLEOTIDE SEQUENCE</scope>
    <source>
        <strain evidence="5">ATCC BAA-1853 / DSM 23119 / SP1PR4</strain>
    </source>
</reference>
<dbReference type="Gene3D" id="3.40.30.10">
    <property type="entry name" value="Glutaredoxin"/>
    <property type="match status" value="1"/>
</dbReference>
<evidence type="ECO:0000313" key="4">
    <source>
        <dbReference type="EMBL" id="ADV81140.1"/>
    </source>
</evidence>
<dbReference type="EMBL" id="CP002467">
    <property type="protein sequence ID" value="ADV81140.1"/>
    <property type="molecule type" value="Genomic_DNA"/>
</dbReference>
<dbReference type="OrthoDB" id="117402at2"/>
<feature type="chain" id="PRO_5003232763" evidence="2">
    <location>
        <begin position="28"/>
        <end position="309"/>
    </location>
</feature>
<dbReference type="AlphaFoldDB" id="E8V1E5"/>
<dbReference type="InterPro" id="IPR036249">
    <property type="entry name" value="Thioredoxin-like_sf"/>
</dbReference>
<sequence length="309" mass="33673">MLHRTARSSILFALTLLSLGSSHGQSAAPNISPELAHRIESMLRSKMEFPPASSISFGPRSASEVPGYDRIQAHFSSSLSTDKGDIPLLVSNDGTRVAQFMTYDIAVDPKLKLSTEDRPARGGPLDAPVVIVSYDDLECPYCARLHAALFPALMDRYKNQVRIAYRSFPLEGHLWAMHAAVDVDCLGAENAQGYWAAVDQIHAHAGEYGGAEHLLAKAEEELDTVVINEGHLFHVDESALRACIKKQDTTLENANIDSGKKLGVYRTPTFFINGMKIDGAVPISFVFEMVDNALNAAGATPPPPMQEQR</sequence>
<dbReference type="PANTHER" id="PTHR13887:SF56">
    <property type="entry name" value="THIOREDOXIN-LIKE REDUCTASE RV2466C"/>
    <property type="match status" value="1"/>
</dbReference>
<name>E8V1E5_TERSS</name>
<evidence type="ECO:0000259" key="3">
    <source>
        <dbReference type="Pfam" id="PF13462"/>
    </source>
</evidence>
<dbReference type="eggNOG" id="COG1651">
    <property type="taxonomic scope" value="Bacteria"/>
</dbReference>
<dbReference type="Pfam" id="PF13462">
    <property type="entry name" value="Thioredoxin_4"/>
    <property type="match status" value="1"/>
</dbReference>
<dbReference type="Proteomes" id="UP000006844">
    <property type="component" value="Chromosome"/>
</dbReference>
<dbReference type="CDD" id="cd02972">
    <property type="entry name" value="DsbA_family"/>
    <property type="match status" value="1"/>
</dbReference>
<keyword evidence="4" id="KW-0449">Lipoprotein</keyword>
<accession>E8V1E5</accession>
<feature type="domain" description="Thioredoxin-like fold" evidence="3">
    <location>
        <begin position="123"/>
        <end position="284"/>
    </location>
</feature>
<feature type="signal peptide" evidence="2">
    <location>
        <begin position="1"/>
        <end position="27"/>
    </location>
</feature>
<dbReference type="KEGG" id="tsa:AciPR4_0303"/>